<dbReference type="PANTHER" id="PTHR11061:SF30">
    <property type="entry name" value="TRNA (URACIL(54)-C(5))-METHYLTRANSFERASE"/>
    <property type="match status" value="1"/>
</dbReference>
<evidence type="ECO:0000259" key="7">
    <source>
        <dbReference type="PROSITE" id="PS50926"/>
    </source>
</evidence>
<proteinExistence type="inferred from homology"/>
<keyword evidence="1 5" id="KW-0489">Methyltransferase</keyword>
<dbReference type="GO" id="GO:0051536">
    <property type="term" value="F:iron-sulfur cluster binding"/>
    <property type="evidence" value="ECO:0007669"/>
    <property type="project" value="UniProtKB-KW"/>
</dbReference>
<evidence type="ECO:0000256" key="3">
    <source>
        <dbReference type="ARBA" id="ARBA00022691"/>
    </source>
</evidence>
<dbReference type="Gene3D" id="2.40.50.140">
    <property type="entry name" value="Nucleic acid-binding proteins"/>
    <property type="match status" value="1"/>
</dbReference>
<feature type="binding site" evidence="5">
    <location>
        <position position="385"/>
    </location>
    <ligand>
        <name>S-adenosyl-L-methionine</name>
        <dbReference type="ChEBI" id="CHEBI:59789"/>
    </ligand>
</feature>
<dbReference type="AlphaFoldDB" id="A0A9J7AZW6"/>
<feature type="binding site" evidence="5">
    <location>
        <position position="317"/>
    </location>
    <ligand>
        <name>S-adenosyl-L-methionine</name>
        <dbReference type="ChEBI" id="CHEBI:59789"/>
    </ligand>
</feature>
<keyword evidence="3 5" id="KW-0949">S-adenosyl-L-methionine</keyword>
<evidence type="ECO:0000256" key="6">
    <source>
        <dbReference type="PROSITE-ProRule" id="PRU10015"/>
    </source>
</evidence>
<dbReference type="KEGG" id="naci:NUH88_08815"/>
<evidence type="ECO:0000313" key="8">
    <source>
        <dbReference type="EMBL" id="UUX51788.1"/>
    </source>
</evidence>
<keyword evidence="4" id="KW-0408">Iron</keyword>
<evidence type="ECO:0000256" key="5">
    <source>
        <dbReference type="PROSITE-ProRule" id="PRU01024"/>
    </source>
</evidence>
<feature type="active site" evidence="6">
    <location>
        <position position="411"/>
    </location>
</feature>
<dbReference type="Proteomes" id="UP001060336">
    <property type="component" value="Chromosome"/>
</dbReference>
<dbReference type="GO" id="GO:0070041">
    <property type="term" value="F:rRNA (uridine-C5-)-methyltransferase activity"/>
    <property type="evidence" value="ECO:0007669"/>
    <property type="project" value="TreeGrafter"/>
</dbReference>
<dbReference type="InterPro" id="IPR002792">
    <property type="entry name" value="TRAM_dom"/>
</dbReference>
<evidence type="ECO:0000256" key="1">
    <source>
        <dbReference type="ARBA" id="ARBA00022603"/>
    </source>
</evidence>
<name>A0A9J7AZW6_9PROT</name>
<sequence>MGRGRQRSKRGREGQRRRYAANSPILEIEIARLGGRGDGLAEAVLKAGYVEESRPVFVPFALPGETVRARPVSDRGEGVACELIELVTPSPERIDPACRHFMSCGGCAVQHLSAETYASWKRAQVVQHLGRVGLADVPVNELHPAAPATRRRADFVLRRIGQRLIAGFHERASNRIVEIEECPVLLPEIFALLAPLRALFDSVLKPGDGVDCVVNALDNGLDVLLRLPAHPGLGFRERLAEFAEAQDLARLSYHAGDDTLPDAVPLAERRRPEIRFGQVPVSPPAGAFLQATRDGEAAIQERVRAGIGDAKSVLDLYAGCGTLCLALDGPAERVAVEGDEGLLAAIRAGADAAGLGGRVRTERRDLSQRPFAGKELGPFDAVILDPPRAGAREQCAALSASDIRRIVYVSCNPATFARDARALVDGGYSLTGVTPIDQFLWTPHIELVGHFERAAP</sequence>
<keyword evidence="4" id="KW-0479">Metal-binding</keyword>
<dbReference type="InterPro" id="IPR010280">
    <property type="entry name" value="U5_MeTrfase_fam"/>
</dbReference>
<dbReference type="GO" id="GO:0070475">
    <property type="term" value="P:rRNA base methylation"/>
    <property type="evidence" value="ECO:0007669"/>
    <property type="project" value="TreeGrafter"/>
</dbReference>
<dbReference type="InterPro" id="IPR012340">
    <property type="entry name" value="NA-bd_OB-fold"/>
</dbReference>
<comment type="similarity">
    <text evidence="5">Belongs to the class I-like SAM-binding methyltransferase superfamily. RNA M5U methyltransferase family.</text>
</comment>
<evidence type="ECO:0000256" key="4">
    <source>
        <dbReference type="ARBA" id="ARBA00023014"/>
    </source>
</evidence>
<feature type="binding site" evidence="5">
    <location>
        <position position="290"/>
    </location>
    <ligand>
        <name>S-adenosyl-L-methionine</name>
        <dbReference type="ChEBI" id="CHEBI:59789"/>
    </ligand>
</feature>
<dbReference type="CDD" id="cd02440">
    <property type="entry name" value="AdoMet_MTases"/>
    <property type="match status" value="1"/>
</dbReference>
<dbReference type="PROSITE" id="PS01230">
    <property type="entry name" value="TRMA_1"/>
    <property type="match status" value="1"/>
</dbReference>
<feature type="binding site" evidence="5">
    <location>
        <position position="337"/>
    </location>
    <ligand>
        <name>S-adenosyl-L-methionine</name>
        <dbReference type="ChEBI" id="CHEBI:59789"/>
    </ligand>
</feature>
<evidence type="ECO:0000313" key="9">
    <source>
        <dbReference type="Proteomes" id="UP001060336"/>
    </source>
</evidence>
<dbReference type="InterPro" id="IPR029063">
    <property type="entry name" value="SAM-dependent_MTases_sf"/>
</dbReference>
<protein>
    <submittedName>
        <fullName evidence="8">Class I SAM-dependent RNA methyltransferase</fullName>
    </submittedName>
</protein>
<dbReference type="SUPFAM" id="SSF53335">
    <property type="entry name" value="S-adenosyl-L-methionine-dependent methyltransferases"/>
    <property type="match status" value="1"/>
</dbReference>
<dbReference type="RefSeq" id="WP_257771478.1">
    <property type="nucleotide sequence ID" value="NZ_CP102480.1"/>
</dbReference>
<feature type="active site" description="Nucleophile" evidence="5">
    <location>
        <position position="411"/>
    </location>
</feature>
<reference evidence="8" key="1">
    <citation type="submission" date="2022-08" db="EMBL/GenBank/DDBJ databases">
        <title>Nisaea acidiphila sp. nov., isolated from a marine algal debris and emended description of the genus Nisaea Urios et al. 2008.</title>
        <authorList>
            <person name="Kwon K."/>
        </authorList>
    </citation>
    <scope>NUCLEOTIDE SEQUENCE</scope>
    <source>
        <strain evidence="8">MEBiC11861</strain>
    </source>
</reference>
<dbReference type="Pfam" id="PF05958">
    <property type="entry name" value="tRNA_U5-meth_tr"/>
    <property type="match status" value="1"/>
</dbReference>
<gene>
    <name evidence="8" type="ORF">NUH88_08815</name>
</gene>
<dbReference type="EMBL" id="CP102480">
    <property type="protein sequence ID" value="UUX51788.1"/>
    <property type="molecule type" value="Genomic_DNA"/>
</dbReference>
<dbReference type="Gene3D" id="2.40.50.1070">
    <property type="match status" value="1"/>
</dbReference>
<keyword evidence="9" id="KW-1185">Reference proteome</keyword>
<accession>A0A9J7AZW6</accession>
<dbReference type="PROSITE" id="PS50926">
    <property type="entry name" value="TRAM"/>
    <property type="match status" value="1"/>
</dbReference>
<organism evidence="8 9">
    <name type="scientific">Nisaea acidiphila</name>
    <dbReference type="NCBI Taxonomy" id="1862145"/>
    <lineage>
        <taxon>Bacteria</taxon>
        <taxon>Pseudomonadati</taxon>
        <taxon>Pseudomonadota</taxon>
        <taxon>Alphaproteobacteria</taxon>
        <taxon>Rhodospirillales</taxon>
        <taxon>Thalassobaculaceae</taxon>
        <taxon>Nisaea</taxon>
    </lineage>
</organism>
<dbReference type="InterPro" id="IPR030390">
    <property type="entry name" value="MeTrfase_TrmA_AS"/>
</dbReference>
<dbReference type="PROSITE" id="PS51687">
    <property type="entry name" value="SAM_MT_RNA_M5U"/>
    <property type="match status" value="1"/>
</dbReference>
<keyword evidence="4" id="KW-0411">Iron-sulfur</keyword>
<dbReference type="Gene3D" id="3.40.50.150">
    <property type="entry name" value="Vaccinia Virus protein VP39"/>
    <property type="match status" value="1"/>
</dbReference>
<dbReference type="SUPFAM" id="SSF50249">
    <property type="entry name" value="Nucleic acid-binding proteins"/>
    <property type="match status" value="1"/>
</dbReference>
<dbReference type="PANTHER" id="PTHR11061">
    <property type="entry name" value="RNA M5U METHYLTRANSFERASE"/>
    <property type="match status" value="1"/>
</dbReference>
<feature type="domain" description="TRAM" evidence="7">
    <location>
        <begin position="17"/>
        <end position="85"/>
    </location>
</feature>
<evidence type="ECO:0000256" key="2">
    <source>
        <dbReference type="ARBA" id="ARBA00022679"/>
    </source>
</evidence>
<keyword evidence="2 5" id="KW-0808">Transferase</keyword>